<dbReference type="Gene3D" id="3.30.70.60">
    <property type="match status" value="1"/>
</dbReference>
<dbReference type="InterPro" id="IPR007445">
    <property type="entry name" value="PilO"/>
</dbReference>
<comment type="caution">
    <text evidence="2">The sequence shown here is derived from an EMBL/GenBank/DDBJ whole genome shotgun (WGS) entry which is preliminary data.</text>
</comment>
<reference evidence="2 3" key="1">
    <citation type="journal article" date="2020" name="Biotechnol. Biofuels">
        <title>New insights from the biogas microbiome by comprehensive genome-resolved metagenomics of nearly 1600 species originating from multiple anaerobic digesters.</title>
        <authorList>
            <person name="Campanaro S."/>
            <person name="Treu L."/>
            <person name="Rodriguez-R L.M."/>
            <person name="Kovalovszki A."/>
            <person name="Ziels R.M."/>
            <person name="Maus I."/>
            <person name="Zhu X."/>
            <person name="Kougias P.G."/>
            <person name="Basile A."/>
            <person name="Luo G."/>
            <person name="Schluter A."/>
            <person name="Konstantinidis K.T."/>
            <person name="Angelidaki I."/>
        </authorList>
    </citation>
    <scope>NUCLEOTIDE SEQUENCE [LARGE SCALE GENOMIC DNA]</scope>
    <source>
        <strain evidence="2">AS05jafATM_89</strain>
    </source>
</reference>
<keyword evidence="1" id="KW-1133">Transmembrane helix</keyword>
<dbReference type="GO" id="GO:0043683">
    <property type="term" value="P:type IV pilus assembly"/>
    <property type="evidence" value="ECO:0007669"/>
    <property type="project" value="InterPro"/>
</dbReference>
<proteinExistence type="predicted"/>
<dbReference type="EMBL" id="DUTP01000005">
    <property type="protein sequence ID" value="HHX99613.1"/>
    <property type="molecule type" value="Genomic_DNA"/>
</dbReference>
<keyword evidence="1" id="KW-0472">Membrane</keyword>
<dbReference type="Pfam" id="PF04350">
    <property type="entry name" value="PilO"/>
    <property type="match status" value="1"/>
</dbReference>
<dbReference type="Proteomes" id="UP000576550">
    <property type="component" value="Unassembled WGS sequence"/>
</dbReference>
<dbReference type="AlphaFoldDB" id="A0A832QGN1"/>
<evidence type="ECO:0000313" key="2">
    <source>
        <dbReference type="EMBL" id="HHX99613.1"/>
    </source>
</evidence>
<accession>A0A832QGN1</accession>
<keyword evidence="1" id="KW-0812">Transmembrane</keyword>
<dbReference type="InterPro" id="IPR014717">
    <property type="entry name" value="Transl_elong_EF1B/ribsomal_bS6"/>
</dbReference>
<evidence type="ECO:0000313" key="3">
    <source>
        <dbReference type="Proteomes" id="UP000576550"/>
    </source>
</evidence>
<feature type="transmembrane region" description="Helical" evidence="1">
    <location>
        <begin position="24"/>
        <end position="42"/>
    </location>
</feature>
<dbReference type="GO" id="GO:0043107">
    <property type="term" value="P:type IV pilus-dependent motility"/>
    <property type="evidence" value="ECO:0007669"/>
    <property type="project" value="InterPro"/>
</dbReference>
<gene>
    <name evidence="2" type="primary">pilO</name>
    <name evidence="2" type="ORF">GX533_03000</name>
</gene>
<name>A0A832QGN1_9BACT</name>
<protein>
    <submittedName>
        <fullName evidence="2">Type 4a pilus biogenesis protein PilO</fullName>
    </submittedName>
</protein>
<sequence length="204" mass="23109">MAQQRKSVGLLTTIRESAEKRNSYASFAVSLLISIVLIVFAVKPTISTIIQIRQGVKEKTRVNQQIQGRIDAISKLDAQIQEEQEKFEALEMIFPSEREYILLLANIDAVIARNGFTLMSVGFDNHDNENYKLTTPILTPSVLRLNVSGKYSSFINLLKDLESLPMCAVVENISFSTQKDEKSNSYFSLSLRVYSIEQANFYKQ</sequence>
<evidence type="ECO:0000256" key="1">
    <source>
        <dbReference type="SAM" id="Phobius"/>
    </source>
</evidence>
<organism evidence="2 3">
    <name type="scientific">Candidatus Dojkabacteria bacterium</name>
    <dbReference type="NCBI Taxonomy" id="2099670"/>
    <lineage>
        <taxon>Bacteria</taxon>
        <taxon>Candidatus Dojkabacteria</taxon>
    </lineage>
</organism>